<feature type="transmembrane region" description="Helical" evidence="1">
    <location>
        <begin position="6"/>
        <end position="29"/>
    </location>
</feature>
<accession>A0A2H3SPU5</accession>
<name>A0A2H3SPU5_FUSOX</name>
<organism evidence="2 3">
    <name type="scientific">Fusarium oxysporum</name>
    <name type="common">Fusarium vascular wilt</name>
    <dbReference type="NCBI Taxonomy" id="5507"/>
    <lineage>
        <taxon>Eukaryota</taxon>
        <taxon>Fungi</taxon>
        <taxon>Dikarya</taxon>
        <taxon>Ascomycota</taxon>
        <taxon>Pezizomycotina</taxon>
        <taxon>Sordariomycetes</taxon>
        <taxon>Hypocreomycetidae</taxon>
        <taxon>Hypocreales</taxon>
        <taxon>Nectriaceae</taxon>
        <taxon>Fusarium</taxon>
        <taxon>Fusarium oxysporum species complex</taxon>
    </lineage>
</organism>
<dbReference type="AlphaFoldDB" id="A0A2H3SPU5"/>
<dbReference type="EMBL" id="FMJY01000001">
    <property type="protein sequence ID" value="SCO78171.1"/>
    <property type="molecule type" value="Genomic_DNA"/>
</dbReference>
<evidence type="ECO:0000313" key="3">
    <source>
        <dbReference type="Proteomes" id="UP000219369"/>
    </source>
</evidence>
<gene>
    <name evidence="2" type="ORF">FRV6_02384</name>
</gene>
<keyword evidence="1" id="KW-0812">Transmembrane</keyword>
<dbReference type="Proteomes" id="UP000219369">
    <property type="component" value="Unassembled WGS sequence"/>
</dbReference>
<evidence type="ECO:0000313" key="2">
    <source>
        <dbReference type="EMBL" id="SCO78171.1"/>
    </source>
</evidence>
<protein>
    <submittedName>
        <fullName evidence="2">Uncharacterized protein</fullName>
    </submittedName>
</protein>
<sequence length="50" mass="5989">MTESMLPAEIVISIIFGILQLIVGLVSLWQQHYFRWAARTRRRGRRRNTF</sequence>
<reference evidence="3" key="1">
    <citation type="submission" date="2016-09" db="EMBL/GenBank/DDBJ databases">
        <authorList>
            <person name="Guldener U."/>
        </authorList>
    </citation>
    <scope>NUCLEOTIDE SEQUENCE [LARGE SCALE GENOMIC DNA]</scope>
    <source>
        <strain evidence="3">V64-1</strain>
    </source>
</reference>
<keyword evidence="1" id="KW-0472">Membrane</keyword>
<evidence type="ECO:0000256" key="1">
    <source>
        <dbReference type="SAM" id="Phobius"/>
    </source>
</evidence>
<keyword evidence="1" id="KW-1133">Transmembrane helix</keyword>
<dbReference type="OrthoDB" id="5098458at2759"/>
<proteinExistence type="predicted"/>